<protein>
    <recommendedName>
        <fullName evidence="9 10">Protein translocase subunit SecY</fullName>
    </recommendedName>
</protein>
<dbReference type="InterPro" id="IPR002208">
    <property type="entry name" value="SecY/SEC61-alpha"/>
</dbReference>
<feature type="transmembrane region" description="Helical" evidence="10">
    <location>
        <begin position="185"/>
        <end position="202"/>
    </location>
</feature>
<evidence type="ECO:0000256" key="1">
    <source>
        <dbReference type="ARBA" id="ARBA00004141"/>
    </source>
</evidence>
<feature type="transmembrane region" description="Helical" evidence="10">
    <location>
        <begin position="71"/>
        <end position="95"/>
    </location>
</feature>
<evidence type="ECO:0000256" key="6">
    <source>
        <dbReference type="ARBA" id="ARBA00022989"/>
    </source>
</evidence>
<evidence type="ECO:0000313" key="12">
    <source>
        <dbReference type="EMBL" id="BBD07137.1"/>
    </source>
</evidence>
<keyword evidence="5 10" id="KW-0653">Protein transport</keyword>
<dbReference type="GO" id="GO:0043952">
    <property type="term" value="P:protein transport by the Sec complex"/>
    <property type="evidence" value="ECO:0007669"/>
    <property type="project" value="UniProtKB-UniRule"/>
</dbReference>
<keyword evidence="13" id="KW-1185">Reference proteome</keyword>
<dbReference type="GO" id="GO:0065002">
    <property type="term" value="P:intracellular protein transmembrane transport"/>
    <property type="evidence" value="ECO:0007669"/>
    <property type="project" value="UniProtKB-UniRule"/>
</dbReference>
<feature type="transmembrane region" description="Helical" evidence="10">
    <location>
        <begin position="148"/>
        <end position="173"/>
    </location>
</feature>
<sequence>MALAGVENLAKLPELKKKLFWTFLLLAVYRIGIHVPTPGVDTAALQDFFDSMSNTLFGLFDMFSGGGLRNLSIFALGIMPYISASIIIQLLTVVSPELKRMQKEEGAAGRKKITQYTRYGTVLITVVQGFAIAIGLESMTSPGGASVVLFPGWGFRLVTIITLTAGTVFIMWIGEQMTERGIGNGISMIIFAGIVAGLPSAVTNTIRLMSAGELTLFIVLLLIAVMAGVLAFIVYMERAQRRVPIQYAKRMVGRKMYGGQSTHLPLRVNTAGVIPPIFASSILMFPATLGQFSQYEWLSNLSAWLAPSTILYNILFVGLVIFFCFFYTAIIFDPADIAENIKKQGGFIPGIRPGQKTREYIDKVLARITLWGSLYIAVICVLPMMLISKVGVPFYFGGTSLLIVVGVSMDFMSQIESHLISRQYEGLMGKGQKIKGRR</sequence>
<dbReference type="Proteomes" id="UP000269883">
    <property type="component" value="Chromosome"/>
</dbReference>
<dbReference type="Pfam" id="PF00344">
    <property type="entry name" value="SecY"/>
    <property type="match status" value="1"/>
</dbReference>
<accession>A0A2Z6AV80</accession>
<feature type="transmembrane region" description="Helical" evidence="10">
    <location>
        <begin position="19"/>
        <end position="37"/>
    </location>
</feature>
<dbReference type="AlphaFoldDB" id="A0A2Z6AV80"/>
<dbReference type="NCBIfam" id="TIGR00967">
    <property type="entry name" value="3a0501s007"/>
    <property type="match status" value="1"/>
</dbReference>
<dbReference type="InterPro" id="IPR030659">
    <property type="entry name" value="SecY_CS"/>
</dbReference>
<keyword evidence="6 10" id="KW-1133">Transmembrane helix</keyword>
<keyword evidence="3 10" id="KW-0813">Transport</keyword>
<evidence type="ECO:0000256" key="7">
    <source>
        <dbReference type="ARBA" id="ARBA00023010"/>
    </source>
</evidence>
<organism evidence="12 13">
    <name type="scientific">Desulfovibrio ferrophilus</name>
    <dbReference type="NCBI Taxonomy" id="241368"/>
    <lineage>
        <taxon>Bacteria</taxon>
        <taxon>Pseudomonadati</taxon>
        <taxon>Thermodesulfobacteriota</taxon>
        <taxon>Desulfovibrionia</taxon>
        <taxon>Desulfovibrionales</taxon>
        <taxon>Desulfovibrionaceae</taxon>
        <taxon>Desulfovibrio</taxon>
    </lineage>
</organism>
<dbReference type="PROSITE" id="PS00755">
    <property type="entry name" value="SECY_1"/>
    <property type="match status" value="1"/>
</dbReference>
<feature type="transmembrane region" description="Helical" evidence="10">
    <location>
        <begin position="116"/>
        <end position="136"/>
    </location>
</feature>
<dbReference type="GO" id="GO:0005886">
    <property type="term" value="C:plasma membrane"/>
    <property type="evidence" value="ECO:0007669"/>
    <property type="project" value="UniProtKB-SubCell"/>
</dbReference>
<dbReference type="SUPFAM" id="SSF103491">
    <property type="entry name" value="Preprotein translocase SecY subunit"/>
    <property type="match status" value="1"/>
</dbReference>
<feature type="transmembrane region" description="Helical" evidence="10">
    <location>
        <begin position="364"/>
        <end position="386"/>
    </location>
</feature>
<dbReference type="PANTHER" id="PTHR10906">
    <property type="entry name" value="SECY/SEC61-ALPHA FAMILY MEMBER"/>
    <property type="match status" value="1"/>
</dbReference>
<reference evidence="12 13" key="1">
    <citation type="journal article" date="2018" name="Sci. Adv.">
        <title>Multi-heme cytochromes provide a pathway for survival in energy-limited environments.</title>
        <authorList>
            <person name="Deng X."/>
            <person name="Dohmae N."/>
            <person name="Nealson K.H."/>
            <person name="Hashimoto K."/>
            <person name="Okamoto A."/>
        </authorList>
    </citation>
    <scope>NUCLEOTIDE SEQUENCE [LARGE SCALE GENOMIC DNA]</scope>
    <source>
        <strain evidence="12 13">IS5</strain>
    </source>
</reference>
<dbReference type="FunFam" id="1.10.3370.10:FF:000001">
    <property type="entry name" value="Preprotein translocase subunit SecY"/>
    <property type="match status" value="1"/>
</dbReference>
<dbReference type="Gene3D" id="1.10.3370.10">
    <property type="entry name" value="SecY subunit domain"/>
    <property type="match status" value="1"/>
</dbReference>
<keyword evidence="8 10" id="KW-0472">Membrane</keyword>
<evidence type="ECO:0000256" key="9">
    <source>
        <dbReference type="ARBA" id="ARBA00039733"/>
    </source>
</evidence>
<evidence type="ECO:0000256" key="11">
    <source>
        <dbReference type="RuleBase" id="RU004349"/>
    </source>
</evidence>
<name>A0A2Z6AV80_9BACT</name>
<comment type="subunit">
    <text evidence="10">Component of the Sec protein translocase complex. Heterotrimer consisting of SecY, SecE and SecG subunits. The heterotrimers can form oligomers, although 1 heterotrimer is thought to be able to translocate proteins. Interacts with the ribosome. Interacts with SecDF, and other proteins may be involved. Interacts with SecA.</text>
</comment>
<keyword evidence="10" id="KW-1003">Cell membrane</keyword>
<proteinExistence type="inferred from homology"/>
<dbReference type="EMBL" id="AP017378">
    <property type="protein sequence ID" value="BBD07137.1"/>
    <property type="molecule type" value="Genomic_DNA"/>
</dbReference>
<evidence type="ECO:0000256" key="5">
    <source>
        <dbReference type="ARBA" id="ARBA00022927"/>
    </source>
</evidence>
<dbReference type="RefSeq" id="WP_126376074.1">
    <property type="nucleotide sequence ID" value="NZ_AP017378.1"/>
</dbReference>
<dbReference type="OrthoDB" id="9809248at2"/>
<feature type="transmembrane region" description="Helical" evidence="10">
    <location>
        <begin position="309"/>
        <end position="332"/>
    </location>
</feature>
<dbReference type="InterPro" id="IPR026593">
    <property type="entry name" value="SecY"/>
</dbReference>
<feature type="transmembrane region" description="Helical" evidence="10">
    <location>
        <begin position="264"/>
        <end position="289"/>
    </location>
</feature>
<dbReference type="GO" id="GO:0006605">
    <property type="term" value="P:protein targeting"/>
    <property type="evidence" value="ECO:0007669"/>
    <property type="project" value="UniProtKB-UniRule"/>
</dbReference>
<dbReference type="PRINTS" id="PR00303">
    <property type="entry name" value="SECYTRNLCASE"/>
</dbReference>
<evidence type="ECO:0000256" key="8">
    <source>
        <dbReference type="ARBA" id="ARBA00023136"/>
    </source>
</evidence>
<keyword evidence="7 10" id="KW-0811">Translocation</keyword>
<comment type="similarity">
    <text evidence="2 10 11">Belongs to the SecY/SEC61-alpha family.</text>
</comment>
<keyword evidence="4 10" id="KW-0812">Transmembrane</keyword>
<dbReference type="InterPro" id="IPR023201">
    <property type="entry name" value="SecY_dom_sf"/>
</dbReference>
<dbReference type="HAMAP" id="MF_01465">
    <property type="entry name" value="SecY"/>
    <property type="match status" value="1"/>
</dbReference>
<evidence type="ECO:0000256" key="4">
    <source>
        <dbReference type="ARBA" id="ARBA00022692"/>
    </source>
</evidence>
<feature type="transmembrane region" description="Helical" evidence="10">
    <location>
        <begin position="392"/>
        <end position="412"/>
    </location>
</feature>
<dbReference type="KEGG" id="dfl:DFE_0411"/>
<gene>
    <name evidence="10" type="primary">secY</name>
    <name evidence="12" type="ORF">DFE_0411</name>
</gene>
<comment type="function">
    <text evidence="10">The central subunit of the protein translocation channel SecYEG. Consists of two halves formed by TMs 1-5 and 6-10. These two domains form a lateral gate at the front which open onto the bilayer between TMs 2 and 7, and are clamped together by SecE at the back. The channel is closed by both a pore ring composed of hydrophobic SecY resides and a short helix (helix 2A) on the extracellular side of the membrane which forms a plug. The plug probably moves laterally to allow the channel to open. The ring and the pore may move independently.</text>
</comment>
<evidence type="ECO:0000313" key="13">
    <source>
        <dbReference type="Proteomes" id="UP000269883"/>
    </source>
</evidence>
<evidence type="ECO:0000256" key="2">
    <source>
        <dbReference type="ARBA" id="ARBA00005751"/>
    </source>
</evidence>
<evidence type="ECO:0000256" key="10">
    <source>
        <dbReference type="HAMAP-Rule" id="MF_01465"/>
    </source>
</evidence>
<comment type="subcellular location">
    <subcellularLocation>
        <location evidence="10">Cell membrane</location>
        <topology evidence="10">Multi-pass membrane protein</topology>
    </subcellularLocation>
    <subcellularLocation>
        <location evidence="1">Membrane</location>
        <topology evidence="1">Multi-pass membrane protein</topology>
    </subcellularLocation>
</comment>
<dbReference type="PIRSF" id="PIRSF004557">
    <property type="entry name" value="SecY"/>
    <property type="match status" value="1"/>
</dbReference>
<feature type="transmembrane region" description="Helical" evidence="10">
    <location>
        <begin position="214"/>
        <end position="235"/>
    </location>
</feature>
<evidence type="ECO:0000256" key="3">
    <source>
        <dbReference type="ARBA" id="ARBA00022448"/>
    </source>
</evidence>